<protein>
    <submittedName>
        <fullName evidence="1">Putative chitinase</fullName>
    </submittedName>
</protein>
<reference evidence="1" key="1">
    <citation type="journal article" date="2021" name="Proc. Natl. Acad. Sci. U.S.A.">
        <title>A Catalog of Tens of Thousands of Viruses from Human Metagenomes Reveals Hidden Associations with Chronic Diseases.</title>
        <authorList>
            <person name="Tisza M.J."/>
            <person name="Buck C.B."/>
        </authorList>
    </citation>
    <scope>NUCLEOTIDE SEQUENCE</scope>
    <source>
        <strain evidence="1">CtCo31</strain>
    </source>
</reference>
<dbReference type="SUPFAM" id="SSF53955">
    <property type="entry name" value="Lysozyme-like"/>
    <property type="match status" value="1"/>
</dbReference>
<dbReference type="Gene3D" id="1.10.530.10">
    <property type="match status" value="1"/>
</dbReference>
<dbReference type="EMBL" id="BK016109">
    <property type="protein sequence ID" value="DAF95396.1"/>
    <property type="molecule type" value="Genomic_DNA"/>
</dbReference>
<proteinExistence type="predicted"/>
<dbReference type="InterPro" id="IPR023346">
    <property type="entry name" value="Lysozyme-like_dom_sf"/>
</dbReference>
<name>A0A8S5ULV1_9CAUD</name>
<sequence length="31" mass="3390">MGNGPASTGDGWKYRGRGVVQLTGKDNYTRF</sequence>
<accession>A0A8S5ULV1</accession>
<organism evidence="1">
    <name type="scientific">Myoviridae sp. ctCo31</name>
    <dbReference type="NCBI Taxonomy" id="2825053"/>
    <lineage>
        <taxon>Viruses</taxon>
        <taxon>Duplodnaviria</taxon>
        <taxon>Heunggongvirae</taxon>
        <taxon>Uroviricota</taxon>
        <taxon>Caudoviricetes</taxon>
    </lineage>
</organism>
<evidence type="ECO:0000313" key="1">
    <source>
        <dbReference type="EMBL" id="DAF95396.1"/>
    </source>
</evidence>